<dbReference type="Pfam" id="PF00403">
    <property type="entry name" value="HMA"/>
    <property type="match status" value="2"/>
</dbReference>
<dbReference type="GO" id="GO:0016020">
    <property type="term" value="C:membrane"/>
    <property type="evidence" value="ECO:0007669"/>
    <property type="project" value="UniProtKB-SubCell"/>
</dbReference>
<dbReference type="NCBIfam" id="TIGR01494">
    <property type="entry name" value="ATPase_P-type"/>
    <property type="match status" value="1"/>
</dbReference>
<dbReference type="SUPFAM" id="SSF56784">
    <property type="entry name" value="HAD-like"/>
    <property type="match status" value="1"/>
</dbReference>
<accession>A0A4U0TR44</accession>
<evidence type="ECO:0000256" key="11">
    <source>
        <dbReference type="ARBA" id="ARBA00022989"/>
    </source>
</evidence>
<evidence type="ECO:0000256" key="14">
    <source>
        <dbReference type="ARBA" id="ARBA00023136"/>
    </source>
</evidence>
<dbReference type="InterPro" id="IPR008250">
    <property type="entry name" value="ATPase_P-typ_transduc_dom_A_sf"/>
</dbReference>
<keyword evidence="9" id="KW-0460">Magnesium</keyword>
<evidence type="ECO:0000256" key="5">
    <source>
        <dbReference type="ARBA" id="ARBA00022723"/>
    </source>
</evidence>
<dbReference type="PROSITE" id="PS50846">
    <property type="entry name" value="HMA_2"/>
    <property type="match status" value="2"/>
</dbReference>
<evidence type="ECO:0000256" key="2">
    <source>
        <dbReference type="ARBA" id="ARBA00006024"/>
    </source>
</evidence>
<dbReference type="Gene3D" id="3.30.70.100">
    <property type="match status" value="2"/>
</dbReference>
<dbReference type="AlphaFoldDB" id="A0A4U0TR44"/>
<dbReference type="GO" id="GO:0043682">
    <property type="term" value="F:P-type divalent copper transporter activity"/>
    <property type="evidence" value="ECO:0007669"/>
    <property type="project" value="TreeGrafter"/>
</dbReference>
<dbReference type="SUPFAM" id="SSF81665">
    <property type="entry name" value="Calcium ATPase, transmembrane domain M"/>
    <property type="match status" value="1"/>
</dbReference>
<protein>
    <recommendedName>
        <fullName evidence="17">HMA domain-containing protein</fullName>
    </recommendedName>
</protein>
<evidence type="ECO:0000256" key="7">
    <source>
        <dbReference type="ARBA" id="ARBA00022741"/>
    </source>
</evidence>
<evidence type="ECO:0000256" key="16">
    <source>
        <dbReference type="SAM" id="MobiDB-lite"/>
    </source>
</evidence>
<keyword evidence="14 15" id="KW-0472">Membrane</keyword>
<dbReference type="PRINTS" id="PR00119">
    <property type="entry name" value="CATATPASE"/>
</dbReference>
<feature type="transmembrane region" description="Helical" evidence="15">
    <location>
        <begin position="478"/>
        <end position="500"/>
    </location>
</feature>
<dbReference type="GO" id="GO:0055070">
    <property type="term" value="P:copper ion homeostasis"/>
    <property type="evidence" value="ECO:0007669"/>
    <property type="project" value="TreeGrafter"/>
</dbReference>
<dbReference type="Gene3D" id="3.40.50.1000">
    <property type="entry name" value="HAD superfamily/HAD-like"/>
    <property type="match status" value="1"/>
</dbReference>
<evidence type="ECO:0000256" key="13">
    <source>
        <dbReference type="ARBA" id="ARBA00023065"/>
    </source>
</evidence>
<evidence type="ECO:0000259" key="17">
    <source>
        <dbReference type="PROSITE" id="PS50846"/>
    </source>
</evidence>
<feature type="transmembrane region" description="Helical" evidence="15">
    <location>
        <begin position="1057"/>
        <end position="1078"/>
    </location>
</feature>
<dbReference type="InterPro" id="IPR017969">
    <property type="entry name" value="Heavy-metal-associated_CS"/>
</dbReference>
<keyword evidence="3" id="KW-0813">Transport</keyword>
<dbReference type="EMBL" id="NAJL01000045">
    <property type="protein sequence ID" value="TKA24332.1"/>
    <property type="molecule type" value="Genomic_DNA"/>
</dbReference>
<evidence type="ECO:0000256" key="4">
    <source>
        <dbReference type="ARBA" id="ARBA00022692"/>
    </source>
</evidence>
<dbReference type="Pfam" id="PF00122">
    <property type="entry name" value="E1-E2_ATPase"/>
    <property type="match status" value="1"/>
</dbReference>
<evidence type="ECO:0000256" key="6">
    <source>
        <dbReference type="ARBA" id="ARBA00022737"/>
    </source>
</evidence>
<evidence type="ECO:0000256" key="12">
    <source>
        <dbReference type="ARBA" id="ARBA00023008"/>
    </source>
</evidence>
<dbReference type="SFLD" id="SFLDF00027">
    <property type="entry name" value="p-type_atpase"/>
    <property type="match status" value="1"/>
</dbReference>
<keyword evidence="10" id="KW-1278">Translocase</keyword>
<dbReference type="SUPFAM" id="SSF55008">
    <property type="entry name" value="HMA, heavy metal-associated domain"/>
    <property type="match status" value="2"/>
</dbReference>
<name>A0A4U0TR44_9PEZI</name>
<dbReference type="SFLD" id="SFLDG00002">
    <property type="entry name" value="C1.7:_P-type_atpase_like"/>
    <property type="match status" value="1"/>
</dbReference>
<dbReference type="NCBIfam" id="TIGR00003">
    <property type="entry name" value="copper ion binding protein"/>
    <property type="match status" value="1"/>
</dbReference>
<keyword evidence="4 15" id="KW-0812">Transmembrane</keyword>
<evidence type="ECO:0000256" key="10">
    <source>
        <dbReference type="ARBA" id="ARBA00022967"/>
    </source>
</evidence>
<dbReference type="InterPro" id="IPR044492">
    <property type="entry name" value="P_typ_ATPase_HD_dom"/>
</dbReference>
<dbReference type="GO" id="GO:0005507">
    <property type="term" value="F:copper ion binding"/>
    <property type="evidence" value="ECO:0007669"/>
    <property type="project" value="InterPro"/>
</dbReference>
<dbReference type="InterPro" id="IPR036412">
    <property type="entry name" value="HAD-like_sf"/>
</dbReference>
<dbReference type="InterPro" id="IPR023299">
    <property type="entry name" value="ATPase_P-typ_cyto_dom_N"/>
</dbReference>
<dbReference type="InterPro" id="IPR036163">
    <property type="entry name" value="HMA_dom_sf"/>
</dbReference>
<keyword evidence="5 15" id="KW-0479">Metal-binding</keyword>
<dbReference type="InterPro" id="IPR023298">
    <property type="entry name" value="ATPase_P-typ_TM_dom_sf"/>
</dbReference>
<dbReference type="CDD" id="cd00371">
    <property type="entry name" value="HMA"/>
    <property type="match status" value="2"/>
</dbReference>
<dbReference type="CDD" id="cd02094">
    <property type="entry name" value="P-type_ATPase_Cu-like"/>
    <property type="match status" value="1"/>
</dbReference>
<evidence type="ECO:0000256" key="15">
    <source>
        <dbReference type="RuleBase" id="RU362081"/>
    </source>
</evidence>
<dbReference type="SFLD" id="SFLDS00003">
    <property type="entry name" value="Haloacid_Dehalogenase"/>
    <property type="match status" value="1"/>
</dbReference>
<dbReference type="Gene3D" id="2.70.150.10">
    <property type="entry name" value="Calcium-transporting ATPase, cytoplasmic transduction domain A"/>
    <property type="match status" value="1"/>
</dbReference>
<dbReference type="Proteomes" id="UP000308549">
    <property type="component" value="Unassembled WGS sequence"/>
</dbReference>
<evidence type="ECO:0000256" key="8">
    <source>
        <dbReference type="ARBA" id="ARBA00022840"/>
    </source>
</evidence>
<keyword evidence="11 15" id="KW-1133">Transmembrane helix</keyword>
<dbReference type="InterPro" id="IPR023214">
    <property type="entry name" value="HAD_sf"/>
</dbReference>
<feature type="domain" description="HMA" evidence="17">
    <location>
        <begin position="116"/>
        <end position="181"/>
    </location>
</feature>
<dbReference type="PROSITE" id="PS01047">
    <property type="entry name" value="HMA_1"/>
    <property type="match status" value="1"/>
</dbReference>
<keyword evidence="12" id="KW-0186">Copper</keyword>
<feature type="transmembrane region" description="Helical" evidence="15">
    <location>
        <begin position="669"/>
        <end position="690"/>
    </location>
</feature>
<dbReference type="InterPro" id="IPR006121">
    <property type="entry name" value="HMA_dom"/>
</dbReference>
<keyword evidence="6" id="KW-0677">Repeat</keyword>
<dbReference type="PANTHER" id="PTHR43520">
    <property type="entry name" value="ATP7, ISOFORM B"/>
    <property type="match status" value="1"/>
</dbReference>
<keyword evidence="13" id="KW-0406">Ion transport</keyword>
<feature type="transmembrane region" description="Helical" evidence="15">
    <location>
        <begin position="1090"/>
        <end position="1110"/>
    </location>
</feature>
<gene>
    <name evidence="18" type="ORF">B0A50_06802</name>
</gene>
<sequence>MATLLSSAGYDVESVLTNVGSEAPRTTDWTRLDEDLPPSWLEKVVDHWSRGKRTTNHQVKRQRHAEHCKACSMQGFGDEQLEFMPSQTASDGTSAAKKPNHRVAVPDSRKTTGDEFRARCSITGMTCSACVVAITSALEEMPYVKAVSVSLITHSALVHFDGEANIQDIVDTIEDRGYEVSVESVEKTSNERAETQGSEVDRWKASYSVEGMTCSSCVRAITEAMQSLPWIVSADVNLISHSATLVLEGKDNLELAVSTIEDLGYDAALTEVVPVQSYDRSSQQAQRQLSIKVGGMYCPLCPGRIASGLEHLSQDITTKKQPSVEDPILLVSYSPDPPSLTVRSILSAIKEVDSALEPSVYHPPSVEERARQIHARVQRRLFYRLLLSVLVAIPTFIIGIVYMGLVPDNDSGRKYLMGEVQGVPRAEWALFVLSTPVYFLAADVFHRHTLQELRTMWRPGSPVTFAHRFYRFGSMNMLISFGTSVAYLASIAQLIVTATISRGTESGGTSSYFDSVVFLTMFLLVGRIIEAYSKAKTGDAVASLQNLRPAEALLVLEDENSSGNTYTQSVPADLIELSDLVRVPHGGSPPCDGVLVEGEAVFDESSLTGESKPVKKTPGDTIFSGTINKGGSSTIRVTGVSGKSMLDQIINVVREGQARRAPIERLADVLTSYFVPFITLIAIGTWLIWLGLGFSGRLPADYLDNEVGGWAFWSLQFAIAVFVIACPCGIGLATPTALFVGGGLAAKHGILAKGGGEAFQEASRLDVVVFDKTGTLTEGGDPKVTDHQFLLRNDDQCDEAHLIAALRDVECHSSHPLGRAITAFCEAKTATALSTREIEEISGRGMKATFTSETHEAEIIAGNEAFMQDHGIELDEKTSRTLDTWKAEAKSIVVVAINEHTDTMEKSTWKPALILAIADALRPESHSVVHALTKEGVQVWMISGDNPITAAAVGSMVGIPPANIIAGVLPQQKAEKIQHLQRSQGQSSNGRAIVAMVGDGINDSPALAAADIGIAVGSGSDVAVSSADFVLVNSNMTTILTLVTLSRTVLRRVKFNFAWALVYNLLALPIAAGVLYPVNSGGSHIRLDPAWASLAMALSSISVVCSSLLMRTPLPLVGFRAPK</sequence>
<keyword evidence="8 15" id="KW-0067">ATP-binding</keyword>
<dbReference type="InterPro" id="IPR006122">
    <property type="entry name" value="HMA_Cu_ion-bd"/>
</dbReference>
<dbReference type="FunFam" id="2.70.150.10:FF:000068">
    <property type="entry name" value="Copper resistance-associated P-type ATPase"/>
    <property type="match status" value="1"/>
</dbReference>
<evidence type="ECO:0000313" key="19">
    <source>
        <dbReference type="Proteomes" id="UP000308549"/>
    </source>
</evidence>
<comment type="similarity">
    <text evidence="2 15">Belongs to the cation transport ATPase (P-type) (TC 3.A.3) family. Type IB subfamily.</text>
</comment>
<reference evidence="18 19" key="1">
    <citation type="submission" date="2017-03" db="EMBL/GenBank/DDBJ databases">
        <title>Genomes of endolithic fungi from Antarctica.</title>
        <authorList>
            <person name="Coleine C."/>
            <person name="Masonjones S."/>
            <person name="Stajich J.E."/>
        </authorList>
    </citation>
    <scope>NUCLEOTIDE SEQUENCE [LARGE SCALE GENOMIC DNA]</scope>
    <source>
        <strain evidence="18 19">CCFEE 6315</strain>
    </source>
</reference>
<dbReference type="Gene3D" id="3.40.1110.10">
    <property type="entry name" value="Calcium-transporting ATPase, cytoplasmic domain N"/>
    <property type="match status" value="1"/>
</dbReference>
<dbReference type="OrthoDB" id="432719at2759"/>
<dbReference type="InterPro" id="IPR027256">
    <property type="entry name" value="P-typ_ATPase_IB"/>
</dbReference>
<dbReference type="SUPFAM" id="SSF81653">
    <property type="entry name" value="Calcium ATPase, transduction domain A"/>
    <property type="match status" value="1"/>
</dbReference>
<dbReference type="PANTHER" id="PTHR43520:SF32">
    <property type="entry name" value="COPPER RESISTANCE P-TYPE ATPASE (EUROFUNG)"/>
    <property type="match status" value="1"/>
</dbReference>
<feature type="domain" description="HMA" evidence="17">
    <location>
        <begin position="203"/>
        <end position="268"/>
    </location>
</feature>
<feature type="region of interest" description="Disordered" evidence="16">
    <location>
        <begin position="87"/>
        <end position="110"/>
    </location>
</feature>
<feature type="transmembrane region" description="Helical" evidence="15">
    <location>
        <begin position="381"/>
        <end position="406"/>
    </location>
</feature>
<dbReference type="PROSITE" id="PS00154">
    <property type="entry name" value="ATPASE_E1_E2"/>
    <property type="match status" value="1"/>
</dbReference>
<evidence type="ECO:0000256" key="1">
    <source>
        <dbReference type="ARBA" id="ARBA00004127"/>
    </source>
</evidence>
<keyword evidence="7 15" id="KW-0547">Nucleotide-binding</keyword>
<feature type="transmembrane region" description="Helical" evidence="15">
    <location>
        <begin position="710"/>
        <end position="733"/>
    </location>
</feature>
<dbReference type="InterPro" id="IPR001757">
    <property type="entry name" value="P_typ_ATPase"/>
</dbReference>
<dbReference type="InterPro" id="IPR059000">
    <property type="entry name" value="ATPase_P-type_domA"/>
</dbReference>
<dbReference type="GO" id="GO:0005524">
    <property type="term" value="F:ATP binding"/>
    <property type="evidence" value="ECO:0007669"/>
    <property type="project" value="UniProtKB-UniRule"/>
</dbReference>
<feature type="transmembrane region" description="Helical" evidence="15">
    <location>
        <begin position="512"/>
        <end position="529"/>
    </location>
</feature>
<comment type="subcellular location">
    <subcellularLocation>
        <location evidence="1">Endomembrane system</location>
        <topology evidence="1">Multi-pass membrane protein</topology>
    </subcellularLocation>
    <subcellularLocation>
        <location evidence="15">Membrane</location>
    </subcellularLocation>
</comment>
<evidence type="ECO:0000313" key="18">
    <source>
        <dbReference type="EMBL" id="TKA24332.1"/>
    </source>
</evidence>
<comment type="caution">
    <text evidence="18">The sequence shown here is derived from an EMBL/GenBank/DDBJ whole genome shotgun (WGS) entry which is preliminary data.</text>
</comment>
<dbReference type="GO" id="GO:0016887">
    <property type="term" value="F:ATP hydrolysis activity"/>
    <property type="evidence" value="ECO:0007669"/>
    <property type="project" value="InterPro"/>
</dbReference>
<dbReference type="Pfam" id="PF00702">
    <property type="entry name" value="Hydrolase"/>
    <property type="match status" value="1"/>
</dbReference>
<feature type="transmembrane region" description="Helical" evidence="15">
    <location>
        <begin position="426"/>
        <end position="446"/>
    </location>
</feature>
<evidence type="ECO:0000256" key="3">
    <source>
        <dbReference type="ARBA" id="ARBA00022448"/>
    </source>
</evidence>
<evidence type="ECO:0000256" key="9">
    <source>
        <dbReference type="ARBA" id="ARBA00022842"/>
    </source>
</evidence>
<keyword evidence="19" id="KW-1185">Reference proteome</keyword>
<dbReference type="InterPro" id="IPR018303">
    <property type="entry name" value="ATPase_P-typ_P_site"/>
</dbReference>
<dbReference type="NCBIfam" id="TIGR01525">
    <property type="entry name" value="ATPase-IB_hvy"/>
    <property type="match status" value="1"/>
</dbReference>
<proteinExistence type="inferred from homology"/>
<dbReference type="FunFam" id="3.30.70.100:FF:000001">
    <property type="entry name" value="ATPase copper transporting beta"/>
    <property type="match status" value="1"/>
</dbReference>
<organism evidence="18 19">
    <name type="scientific">Salinomyces thailandicus</name>
    <dbReference type="NCBI Taxonomy" id="706561"/>
    <lineage>
        <taxon>Eukaryota</taxon>
        <taxon>Fungi</taxon>
        <taxon>Dikarya</taxon>
        <taxon>Ascomycota</taxon>
        <taxon>Pezizomycotina</taxon>
        <taxon>Dothideomycetes</taxon>
        <taxon>Dothideomycetidae</taxon>
        <taxon>Mycosphaerellales</taxon>
        <taxon>Teratosphaeriaceae</taxon>
        <taxon>Salinomyces</taxon>
    </lineage>
</organism>